<dbReference type="Proteomes" id="UP001058974">
    <property type="component" value="Chromosome 1"/>
</dbReference>
<keyword evidence="3" id="KW-1185">Reference proteome</keyword>
<dbReference type="EMBL" id="JAMSHJ010000001">
    <property type="protein sequence ID" value="KAI5442019.1"/>
    <property type="molecule type" value="Genomic_DNA"/>
</dbReference>
<evidence type="ECO:0000313" key="3">
    <source>
        <dbReference type="Proteomes" id="UP001058974"/>
    </source>
</evidence>
<sequence length="248" mass="27766">MSDEDDDSWSDEEDDAYLLSPLFISNLSYFEVLNGLKDLGYPKVESLWYYDAMDINELVLLKDDAGINRMKLIALINGNVHLYVMRPVYGKESILSLENNVGPSSVEEDNLEDDTLDDLNNGVKGTFDDFDTFEYLNNLGDKFDEGGTTDVEDRDAVDQESSCEDVNLDGTTEGIDQKDSCQGVNFEGVTLSEDAIMNITLEGTTYCMIYDQETGILDGTSYLVRVQKDYVVEGLICNEDEDEGLECN</sequence>
<dbReference type="Pfam" id="PF26130">
    <property type="entry name" value="PB1-like"/>
    <property type="match status" value="1"/>
</dbReference>
<comment type="caution">
    <text evidence="2">The sequence shown here is derived from an EMBL/GenBank/DDBJ whole genome shotgun (WGS) entry which is preliminary data.</text>
</comment>
<evidence type="ECO:0000259" key="1">
    <source>
        <dbReference type="Pfam" id="PF26130"/>
    </source>
</evidence>
<name>A0A9D4YMT3_PEA</name>
<accession>A0A9D4YMT3</accession>
<gene>
    <name evidence="2" type="ORF">KIW84_011185</name>
</gene>
<feature type="domain" description="PB1-like" evidence="1">
    <location>
        <begin position="26"/>
        <end position="84"/>
    </location>
</feature>
<protein>
    <recommendedName>
        <fullName evidence="1">PB1-like domain-containing protein</fullName>
    </recommendedName>
</protein>
<organism evidence="2 3">
    <name type="scientific">Pisum sativum</name>
    <name type="common">Garden pea</name>
    <name type="synonym">Lathyrus oleraceus</name>
    <dbReference type="NCBI Taxonomy" id="3888"/>
    <lineage>
        <taxon>Eukaryota</taxon>
        <taxon>Viridiplantae</taxon>
        <taxon>Streptophyta</taxon>
        <taxon>Embryophyta</taxon>
        <taxon>Tracheophyta</taxon>
        <taxon>Spermatophyta</taxon>
        <taxon>Magnoliopsida</taxon>
        <taxon>eudicotyledons</taxon>
        <taxon>Gunneridae</taxon>
        <taxon>Pentapetalae</taxon>
        <taxon>rosids</taxon>
        <taxon>fabids</taxon>
        <taxon>Fabales</taxon>
        <taxon>Fabaceae</taxon>
        <taxon>Papilionoideae</taxon>
        <taxon>50 kb inversion clade</taxon>
        <taxon>NPAAA clade</taxon>
        <taxon>Hologalegina</taxon>
        <taxon>IRL clade</taxon>
        <taxon>Fabeae</taxon>
        <taxon>Lathyrus</taxon>
    </lineage>
</organism>
<dbReference type="Gramene" id="Psat01G0118500-T1">
    <property type="protein sequence ID" value="KAI5442019.1"/>
    <property type="gene ID" value="KIW84_011185"/>
</dbReference>
<reference evidence="2 3" key="1">
    <citation type="journal article" date="2022" name="Nat. Genet.">
        <title>Improved pea reference genome and pan-genome highlight genomic features and evolutionary characteristics.</title>
        <authorList>
            <person name="Yang T."/>
            <person name="Liu R."/>
            <person name="Luo Y."/>
            <person name="Hu S."/>
            <person name="Wang D."/>
            <person name="Wang C."/>
            <person name="Pandey M.K."/>
            <person name="Ge S."/>
            <person name="Xu Q."/>
            <person name="Li N."/>
            <person name="Li G."/>
            <person name="Huang Y."/>
            <person name="Saxena R.K."/>
            <person name="Ji Y."/>
            <person name="Li M."/>
            <person name="Yan X."/>
            <person name="He Y."/>
            <person name="Liu Y."/>
            <person name="Wang X."/>
            <person name="Xiang C."/>
            <person name="Varshney R.K."/>
            <person name="Ding H."/>
            <person name="Gao S."/>
            <person name="Zong X."/>
        </authorList>
    </citation>
    <scope>NUCLEOTIDE SEQUENCE [LARGE SCALE GENOMIC DNA]</scope>
    <source>
        <strain evidence="2 3">cv. Zhongwan 6</strain>
    </source>
</reference>
<proteinExistence type="predicted"/>
<dbReference type="AlphaFoldDB" id="A0A9D4YMT3"/>
<evidence type="ECO:0000313" key="2">
    <source>
        <dbReference type="EMBL" id="KAI5442019.1"/>
    </source>
</evidence>
<dbReference type="InterPro" id="IPR058594">
    <property type="entry name" value="PB1-like_dom_pln"/>
</dbReference>